<keyword evidence="3" id="KW-1185">Reference proteome</keyword>
<dbReference type="Gene3D" id="2.170.270.10">
    <property type="entry name" value="SET domain"/>
    <property type="match status" value="1"/>
</dbReference>
<proteinExistence type="predicted"/>
<dbReference type="GeneID" id="54586320"/>
<evidence type="ECO:0000259" key="1">
    <source>
        <dbReference type="PROSITE" id="PS50280"/>
    </source>
</evidence>
<dbReference type="OrthoDB" id="3798067at2759"/>
<reference evidence="2" key="1">
    <citation type="journal article" date="2020" name="Stud. Mycol.">
        <title>101 Dothideomycetes genomes: a test case for predicting lifestyles and emergence of pathogens.</title>
        <authorList>
            <person name="Haridas S."/>
            <person name="Albert R."/>
            <person name="Binder M."/>
            <person name="Bloem J."/>
            <person name="Labutti K."/>
            <person name="Salamov A."/>
            <person name="Andreopoulos B."/>
            <person name="Baker S."/>
            <person name="Barry K."/>
            <person name="Bills G."/>
            <person name="Bluhm B."/>
            <person name="Cannon C."/>
            <person name="Castanera R."/>
            <person name="Culley D."/>
            <person name="Daum C."/>
            <person name="Ezra D."/>
            <person name="Gonzalez J."/>
            <person name="Henrissat B."/>
            <person name="Kuo A."/>
            <person name="Liang C."/>
            <person name="Lipzen A."/>
            <person name="Lutzoni F."/>
            <person name="Magnuson J."/>
            <person name="Mondo S."/>
            <person name="Nolan M."/>
            <person name="Ohm R."/>
            <person name="Pangilinan J."/>
            <person name="Park H.-J."/>
            <person name="Ramirez L."/>
            <person name="Alfaro M."/>
            <person name="Sun H."/>
            <person name="Tritt A."/>
            <person name="Yoshinaga Y."/>
            <person name="Zwiers L.-H."/>
            <person name="Turgeon B."/>
            <person name="Goodwin S."/>
            <person name="Spatafora J."/>
            <person name="Crous P."/>
            <person name="Grigoriev I."/>
        </authorList>
    </citation>
    <scope>NUCLEOTIDE SEQUENCE</scope>
    <source>
        <strain evidence="2">CBS 122368</strain>
    </source>
</reference>
<dbReference type="CDD" id="cd20071">
    <property type="entry name" value="SET_SMYD"/>
    <property type="match status" value="1"/>
</dbReference>
<evidence type="ECO:0000313" key="3">
    <source>
        <dbReference type="Proteomes" id="UP000800094"/>
    </source>
</evidence>
<dbReference type="InterPro" id="IPR001214">
    <property type="entry name" value="SET_dom"/>
</dbReference>
<protein>
    <submittedName>
        <fullName evidence="2">SET domain-containing protein</fullName>
    </submittedName>
</protein>
<dbReference type="PANTHER" id="PTHR47332:SF4">
    <property type="entry name" value="SET DOMAIN-CONTAINING PROTEIN 5"/>
    <property type="match status" value="1"/>
</dbReference>
<accession>A0A6A6IRV1</accession>
<dbReference type="EMBL" id="ML987192">
    <property type="protein sequence ID" value="KAF2252330.1"/>
    <property type="molecule type" value="Genomic_DNA"/>
</dbReference>
<evidence type="ECO:0000313" key="2">
    <source>
        <dbReference type="EMBL" id="KAF2252330.1"/>
    </source>
</evidence>
<name>A0A6A6IRV1_9PLEO</name>
<dbReference type="PANTHER" id="PTHR47332">
    <property type="entry name" value="SET DOMAIN-CONTAINING PROTEIN 5"/>
    <property type="match status" value="1"/>
</dbReference>
<dbReference type="Pfam" id="PF00856">
    <property type="entry name" value="SET"/>
    <property type="match status" value="1"/>
</dbReference>
<dbReference type="SUPFAM" id="SSF82199">
    <property type="entry name" value="SET domain"/>
    <property type="match status" value="1"/>
</dbReference>
<sequence length="263" mass="28705">MLQDRGQPLLDDYNMAANALALPAHVGTIHGQGLIAQHDIPLGTQILEENPLVVCYTGFDPCSMGAQQCAPHADPNIFDTLHGAIHGATAGTPRQEVIQRFVHNAFDFRSANHRIYVVVYDSVSRINHSCIPNAYLEILSASGNPAHQQGQARLIASQPIRNGAEIFVNYITNDWLNDGATRRQVLQTNWGFACTCTACQPTNPLQVGMDDQRRALARTHQASLIGGPAPANATELSQRISDLDHYIRLLRTLGKLDGDLSRA</sequence>
<dbReference type="SMART" id="SM00317">
    <property type="entry name" value="SET"/>
    <property type="match status" value="1"/>
</dbReference>
<organism evidence="2 3">
    <name type="scientific">Trematosphaeria pertusa</name>
    <dbReference type="NCBI Taxonomy" id="390896"/>
    <lineage>
        <taxon>Eukaryota</taxon>
        <taxon>Fungi</taxon>
        <taxon>Dikarya</taxon>
        <taxon>Ascomycota</taxon>
        <taxon>Pezizomycotina</taxon>
        <taxon>Dothideomycetes</taxon>
        <taxon>Pleosporomycetidae</taxon>
        <taxon>Pleosporales</taxon>
        <taxon>Massarineae</taxon>
        <taxon>Trematosphaeriaceae</taxon>
        <taxon>Trematosphaeria</taxon>
    </lineage>
</organism>
<feature type="domain" description="SET" evidence="1">
    <location>
        <begin position="18"/>
        <end position="171"/>
    </location>
</feature>
<dbReference type="Proteomes" id="UP000800094">
    <property type="component" value="Unassembled WGS sequence"/>
</dbReference>
<dbReference type="InterPro" id="IPR046341">
    <property type="entry name" value="SET_dom_sf"/>
</dbReference>
<dbReference type="PROSITE" id="PS50280">
    <property type="entry name" value="SET"/>
    <property type="match status" value="1"/>
</dbReference>
<dbReference type="RefSeq" id="XP_033687334.1">
    <property type="nucleotide sequence ID" value="XM_033832990.1"/>
</dbReference>
<gene>
    <name evidence="2" type="ORF">BU26DRAFT_562078</name>
</gene>
<dbReference type="InterPro" id="IPR053185">
    <property type="entry name" value="SET_domain_protein"/>
</dbReference>
<dbReference type="AlphaFoldDB" id="A0A6A6IRV1"/>